<keyword evidence="1" id="KW-1133">Transmembrane helix</keyword>
<keyword evidence="1" id="KW-0812">Transmembrane</keyword>
<evidence type="ECO:0000313" key="2">
    <source>
        <dbReference type="EnsemblPlants" id="KQL09963"/>
    </source>
</evidence>
<evidence type="ECO:0000256" key="1">
    <source>
        <dbReference type="SAM" id="Phobius"/>
    </source>
</evidence>
<sequence>MQISAKFSSTILPTLIYISLLQVVLHLIDRCLKYLLPILMLTFFFCYQEIQLGCEAHGFILQSLEKVIPKLFEYLFFYSGILGACINVLEPKRTDL</sequence>
<dbReference type="EnsemblPlants" id="KQL09963">
    <property type="protein sequence ID" value="KQL09963"/>
    <property type="gene ID" value="SETIT_007626mg"/>
</dbReference>
<organism evidence="2 3">
    <name type="scientific">Setaria italica</name>
    <name type="common">Foxtail millet</name>
    <name type="synonym">Panicum italicum</name>
    <dbReference type="NCBI Taxonomy" id="4555"/>
    <lineage>
        <taxon>Eukaryota</taxon>
        <taxon>Viridiplantae</taxon>
        <taxon>Streptophyta</taxon>
        <taxon>Embryophyta</taxon>
        <taxon>Tracheophyta</taxon>
        <taxon>Spermatophyta</taxon>
        <taxon>Magnoliopsida</taxon>
        <taxon>Liliopsida</taxon>
        <taxon>Poales</taxon>
        <taxon>Poaceae</taxon>
        <taxon>PACMAD clade</taxon>
        <taxon>Panicoideae</taxon>
        <taxon>Panicodae</taxon>
        <taxon>Paniceae</taxon>
        <taxon>Cenchrinae</taxon>
        <taxon>Setaria</taxon>
    </lineage>
</organism>
<proteinExistence type="predicted"/>
<dbReference type="AlphaFoldDB" id="K3Y0B5"/>
<reference evidence="2" key="2">
    <citation type="submission" date="2018-08" db="UniProtKB">
        <authorList>
            <consortium name="EnsemblPlants"/>
        </authorList>
    </citation>
    <scope>IDENTIFICATION</scope>
    <source>
        <strain evidence="2">Yugu1</strain>
    </source>
</reference>
<dbReference type="Proteomes" id="UP000004995">
    <property type="component" value="Unassembled WGS sequence"/>
</dbReference>
<feature type="transmembrane region" description="Helical" evidence="1">
    <location>
        <begin position="34"/>
        <end position="50"/>
    </location>
</feature>
<dbReference type="HOGENOM" id="CLU_2363655_0_0_1"/>
<dbReference type="InParanoid" id="K3Y0B5"/>
<keyword evidence="3" id="KW-1185">Reference proteome</keyword>
<accession>K3Y0B5</accession>
<keyword evidence="1" id="KW-0472">Membrane</keyword>
<reference evidence="3" key="1">
    <citation type="journal article" date="2012" name="Nat. Biotechnol.">
        <title>Reference genome sequence of the model plant Setaria.</title>
        <authorList>
            <person name="Bennetzen J.L."/>
            <person name="Schmutz J."/>
            <person name="Wang H."/>
            <person name="Percifield R."/>
            <person name="Hawkins J."/>
            <person name="Pontaroli A.C."/>
            <person name="Estep M."/>
            <person name="Feng L."/>
            <person name="Vaughn J.N."/>
            <person name="Grimwood J."/>
            <person name="Jenkins J."/>
            <person name="Barry K."/>
            <person name="Lindquist E."/>
            <person name="Hellsten U."/>
            <person name="Deshpande S."/>
            <person name="Wang X."/>
            <person name="Wu X."/>
            <person name="Mitros T."/>
            <person name="Triplett J."/>
            <person name="Yang X."/>
            <person name="Ye C.Y."/>
            <person name="Mauro-Herrera M."/>
            <person name="Wang L."/>
            <person name="Li P."/>
            <person name="Sharma M."/>
            <person name="Sharma R."/>
            <person name="Ronald P.C."/>
            <person name="Panaud O."/>
            <person name="Kellogg E.A."/>
            <person name="Brutnell T.P."/>
            <person name="Doust A.N."/>
            <person name="Tuskan G.A."/>
            <person name="Rokhsar D."/>
            <person name="Devos K.M."/>
        </authorList>
    </citation>
    <scope>NUCLEOTIDE SEQUENCE [LARGE SCALE GENOMIC DNA]</scope>
    <source>
        <strain evidence="3">cv. Yugu1</strain>
    </source>
</reference>
<evidence type="ECO:0000313" key="3">
    <source>
        <dbReference type="Proteomes" id="UP000004995"/>
    </source>
</evidence>
<name>K3Y0B5_SETIT</name>
<dbReference type="Gramene" id="KQL09963">
    <property type="protein sequence ID" value="KQL09963"/>
    <property type="gene ID" value="SETIT_007626mg"/>
</dbReference>
<feature type="transmembrane region" description="Helical" evidence="1">
    <location>
        <begin position="7"/>
        <end position="28"/>
    </location>
</feature>
<protein>
    <submittedName>
        <fullName evidence="2">Uncharacterized protein</fullName>
    </submittedName>
</protein>
<feature type="transmembrane region" description="Helical" evidence="1">
    <location>
        <begin position="71"/>
        <end position="89"/>
    </location>
</feature>
<dbReference type="EMBL" id="AGNK02002298">
    <property type="status" value="NOT_ANNOTATED_CDS"/>
    <property type="molecule type" value="Genomic_DNA"/>
</dbReference>